<dbReference type="OrthoDB" id="66144at2759"/>
<dbReference type="GO" id="GO:1905706">
    <property type="term" value="P:regulation of mitochondrial ATP synthesis coupled proton transport"/>
    <property type="evidence" value="ECO:0007669"/>
    <property type="project" value="TreeGrafter"/>
</dbReference>
<dbReference type="Proteomes" id="UP001107558">
    <property type="component" value="Chromosome 1"/>
</dbReference>
<feature type="transmembrane region" description="Helical" evidence="10">
    <location>
        <begin position="531"/>
        <end position="554"/>
    </location>
</feature>
<dbReference type="SUPFAM" id="SSF53335">
    <property type="entry name" value="S-adenosyl-L-methionine-dependent methyltransferases"/>
    <property type="match status" value="1"/>
</dbReference>
<feature type="transmembrane region" description="Helical" evidence="10">
    <location>
        <begin position="592"/>
        <end position="612"/>
    </location>
</feature>
<evidence type="ECO:0000313" key="11">
    <source>
        <dbReference type="EMBL" id="KAG5680442.1"/>
    </source>
</evidence>
<dbReference type="GO" id="GO:0016279">
    <property type="term" value="F:protein-lysine N-methyltransferase activity"/>
    <property type="evidence" value="ECO:0007669"/>
    <property type="project" value="InterPro"/>
</dbReference>
<evidence type="ECO:0000256" key="3">
    <source>
        <dbReference type="ARBA" id="ARBA00022603"/>
    </source>
</evidence>
<comment type="subcellular location">
    <subcellularLocation>
        <location evidence="1">Membrane</location>
        <topology evidence="1">Multi-pass membrane protein</topology>
    </subcellularLocation>
</comment>
<keyword evidence="6 10" id="KW-0812">Transmembrane</keyword>
<keyword evidence="7 10" id="KW-1133">Transmembrane helix</keyword>
<evidence type="ECO:0000256" key="2">
    <source>
        <dbReference type="ARBA" id="ARBA00010633"/>
    </source>
</evidence>
<protein>
    <submittedName>
        <fullName evidence="11">Uncharacterized protein</fullName>
    </submittedName>
</protein>
<dbReference type="Gene3D" id="3.40.50.150">
    <property type="entry name" value="Vaccinia Virus protein VP39"/>
    <property type="match status" value="1"/>
</dbReference>
<feature type="transmembrane region" description="Helical" evidence="10">
    <location>
        <begin position="227"/>
        <end position="251"/>
    </location>
</feature>
<sequence>MENLIENKSMQEQPKSSIGKILIGVTAVSAVGISIICFPFVSPAFRKFTLPFIPATNNQLKNILSLLPKNPTKNNRLLDIGSGDGRIVISAAKNGYKADGVELNYWLVLYSRLNSFRSGTFKKTQFFRKDLWKFPLTNYNYCVIFGVEEMMPKLEKKFEEELQKGSKVIACRFPLPNKKPVKILSDGEVDTSNRAHIEKEGDSLKIKKNLEMPTLLQEDYTHEKDVIIAKVATGLGLFLISTLCGVIPFKLAKIFKWSEPIDPNSKSDKKSAKVVSVLLCFGGGVLLATTFLHLLPDVNGEIAILKAEGRIPEWHIELGELLMMLGFFLIYLIEEIVHHYLHRYQANLKKKSQTSIATMKPEEESYAEALMRGITARNSIHRRFSDVSCMNPVSCINPAHSHSRRGSTHDLSNNTKTLSATEKGQMEMSVHEKNHTHNHGHSHENGHGHGHSHALPIPHTEDEDMLVSSLRGLLIVLALSIHELFEGFAVGLQKDSTGVYYMFAAVAAHKFVISFCIGVELMVQRTKIWLAFVYVFVYSFVSAFGILIGGILTTGAMGDRLQVPNVILQGFATGTLLYVIFFEVLSKDRSGMLPYLSVFAGFVIMTGLQYIAGVTENQGLTVLIPDDVLTTLDQNHAHG</sequence>
<feature type="transmembrane region" description="Helical" evidence="10">
    <location>
        <begin position="473"/>
        <end position="492"/>
    </location>
</feature>
<feature type="transmembrane region" description="Helical" evidence="10">
    <location>
        <begin position="566"/>
        <end position="585"/>
    </location>
</feature>
<evidence type="ECO:0000313" key="12">
    <source>
        <dbReference type="Proteomes" id="UP001107558"/>
    </source>
</evidence>
<keyword evidence="4" id="KW-0808">Transferase</keyword>
<dbReference type="GO" id="GO:0032259">
    <property type="term" value="P:methylation"/>
    <property type="evidence" value="ECO:0007669"/>
    <property type="project" value="UniProtKB-KW"/>
</dbReference>
<dbReference type="PANTHER" id="PTHR13610:SF9">
    <property type="entry name" value="FI06469P"/>
    <property type="match status" value="1"/>
</dbReference>
<gene>
    <name evidence="11" type="ORF">PVAND_009950</name>
</gene>
<keyword evidence="5" id="KW-0949">S-adenosyl-L-methionine</keyword>
<name>A0A9J6CEB9_POLVA</name>
<evidence type="ECO:0000256" key="6">
    <source>
        <dbReference type="ARBA" id="ARBA00022692"/>
    </source>
</evidence>
<dbReference type="GO" id="GO:0046873">
    <property type="term" value="F:metal ion transmembrane transporter activity"/>
    <property type="evidence" value="ECO:0007669"/>
    <property type="project" value="InterPro"/>
</dbReference>
<dbReference type="Pfam" id="PF02535">
    <property type="entry name" value="Zip"/>
    <property type="match status" value="1"/>
</dbReference>
<dbReference type="EMBL" id="JADBJN010000001">
    <property type="protein sequence ID" value="KAG5680442.1"/>
    <property type="molecule type" value="Genomic_DNA"/>
</dbReference>
<dbReference type="InterPro" id="IPR029063">
    <property type="entry name" value="SAM-dependent_MTases_sf"/>
</dbReference>
<feature type="transmembrane region" description="Helical" evidence="10">
    <location>
        <begin position="272"/>
        <end position="294"/>
    </location>
</feature>
<keyword evidence="12" id="KW-1185">Reference proteome</keyword>
<keyword evidence="8 10" id="KW-0472">Membrane</keyword>
<feature type="transmembrane region" description="Helical" evidence="10">
    <location>
        <begin position="314"/>
        <end position="333"/>
    </location>
</feature>
<feature type="transmembrane region" description="Helical" evidence="10">
    <location>
        <begin position="498"/>
        <end position="519"/>
    </location>
</feature>
<dbReference type="GO" id="GO:0016020">
    <property type="term" value="C:membrane"/>
    <property type="evidence" value="ECO:0007669"/>
    <property type="project" value="UniProtKB-SubCell"/>
</dbReference>
<feature type="region of interest" description="Disordered" evidence="9">
    <location>
        <begin position="430"/>
        <end position="454"/>
    </location>
</feature>
<proteinExistence type="inferred from homology"/>
<dbReference type="PANTHER" id="PTHR13610">
    <property type="entry name" value="METHYLTRANSFERASE DOMAIN-CONTAINING PROTEIN"/>
    <property type="match status" value="1"/>
</dbReference>
<evidence type="ECO:0000256" key="5">
    <source>
        <dbReference type="ARBA" id="ARBA00022691"/>
    </source>
</evidence>
<evidence type="ECO:0000256" key="10">
    <source>
        <dbReference type="SAM" id="Phobius"/>
    </source>
</evidence>
<comment type="caution">
    <text evidence="11">The sequence shown here is derived from an EMBL/GenBank/DDBJ whole genome shotgun (WGS) entry which is preliminary data.</text>
</comment>
<dbReference type="InterPro" id="IPR003689">
    <property type="entry name" value="ZIP"/>
</dbReference>
<keyword evidence="3" id="KW-0489">Methyltransferase</keyword>
<accession>A0A9J6CEB9</accession>
<feature type="transmembrane region" description="Helical" evidence="10">
    <location>
        <begin position="21"/>
        <end position="41"/>
    </location>
</feature>
<evidence type="ECO:0000256" key="7">
    <source>
        <dbReference type="ARBA" id="ARBA00022989"/>
    </source>
</evidence>
<dbReference type="AlphaFoldDB" id="A0A9J6CEB9"/>
<organism evidence="11 12">
    <name type="scientific">Polypedilum vanderplanki</name>
    <name type="common">Sleeping chironomid midge</name>
    <dbReference type="NCBI Taxonomy" id="319348"/>
    <lineage>
        <taxon>Eukaryota</taxon>
        <taxon>Metazoa</taxon>
        <taxon>Ecdysozoa</taxon>
        <taxon>Arthropoda</taxon>
        <taxon>Hexapoda</taxon>
        <taxon>Insecta</taxon>
        <taxon>Pterygota</taxon>
        <taxon>Neoptera</taxon>
        <taxon>Endopterygota</taxon>
        <taxon>Diptera</taxon>
        <taxon>Nematocera</taxon>
        <taxon>Chironomoidea</taxon>
        <taxon>Chironomidae</taxon>
        <taxon>Chironominae</taxon>
        <taxon>Polypedilum</taxon>
        <taxon>Polypedilum</taxon>
    </lineage>
</organism>
<reference evidence="11" key="1">
    <citation type="submission" date="2021-03" db="EMBL/GenBank/DDBJ databases">
        <title>Chromosome level genome of the anhydrobiotic midge Polypedilum vanderplanki.</title>
        <authorList>
            <person name="Yoshida Y."/>
            <person name="Kikawada T."/>
            <person name="Gusev O."/>
        </authorList>
    </citation>
    <scope>NUCLEOTIDE SEQUENCE</scope>
    <source>
        <strain evidence="11">NIAS01</strain>
        <tissue evidence="11">Whole body or cell culture</tissue>
    </source>
</reference>
<comment type="similarity">
    <text evidence="2">Belongs to the ANT/ATPSC lysine N-methyltransferase family.</text>
</comment>
<dbReference type="GO" id="GO:0005739">
    <property type="term" value="C:mitochondrion"/>
    <property type="evidence" value="ECO:0007669"/>
    <property type="project" value="TreeGrafter"/>
</dbReference>
<dbReference type="InterPro" id="IPR026170">
    <property type="entry name" value="FAM173A/B"/>
</dbReference>
<feature type="compositionally biased region" description="Basic and acidic residues" evidence="9">
    <location>
        <begin position="430"/>
        <end position="447"/>
    </location>
</feature>
<evidence type="ECO:0000256" key="1">
    <source>
        <dbReference type="ARBA" id="ARBA00004141"/>
    </source>
</evidence>
<evidence type="ECO:0000256" key="4">
    <source>
        <dbReference type="ARBA" id="ARBA00022679"/>
    </source>
</evidence>
<evidence type="ECO:0000256" key="9">
    <source>
        <dbReference type="SAM" id="MobiDB-lite"/>
    </source>
</evidence>
<evidence type="ECO:0000256" key="8">
    <source>
        <dbReference type="ARBA" id="ARBA00023136"/>
    </source>
</evidence>